<accession>A0A6J5KSQ7</accession>
<sequence>MKFLEIDRGWVQPVSNEELILLQRVRGSDGICAKQQLDEREQEVARQLCHRGVLTRVMRQGDIYYGYNEVRKQ</sequence>
<proteinExistence type="predicted"/>
<organism evidence="1">
    <name type="scientific">uncultured Caudovirales phage</name>
    <dbReference type="NCBI Taxonomy" id="2100421"/>
    <lineage>
        <taxon>Viruses</taxon>
        <taxon>Duplodnaviria</taxon>
        <taxon>Heunggongvirae</taxon>
        <taxon>Uroviricota</taxon>
        <taxon>Caudoviricetes</taxon>
        <taxon>Peduoviridae</taxon>
        <taxon>Maltschvirus</taxon>
        <taxon>Maltschvirus maltsch</taxon>
    </lineage>
</organism>
<gene>
    <name evidence="1" type="ORF">UFOVP29_219</name>
</gene>
<dbReference type="EMBL" id="LR796167">
    <property type="protein sequence ID" value="CAB4123060.1"/>
    <property type="molecule type" value="Genomic_DNA"/>
</dbReference>
<protein>
    <submittedName>
        <fullName evidence="1">Uncharacterized protein</fullName>
    </submittedName>
</protein>
<evidence type="ECO:0000313" key="1">
    <source>
        <dbReference type="EMBL" id="CAB4123060.1"/>
    </source>
</evidence>
<reference evidence="1" key="1">
    <citation type="submission" date="2020-04" db="EMBL/GenBank/DDBJ databases">
        <authorList>
            <person name="Chiriac C."/>
            <person name="Salcher M."/>
            <person name="Ghai R."/>
            <person name="Kavagutti S V."/>
        </authorList>
    </citation>
    <scope>NUCLEOTIDE SEQUENCE</scope>
</reference>
<name>A0A6J5KSQ7_9CAUD</name>